<accession>A0A8X7BV21</accession>
<proteinExistence type="predicted"/>
<gene>
    <name evidence="1" type="ORF">TNIN_57331</name>
</gene>
<keyword evidence="2" id="KW-1185">Reference proteome</keyword>
<organism evidence="1 2">
    <name type="scientific">Trichonephila inaurata madagascariensis</name>
    <dbReference type="NCBI Taxonomy" id="2747483"/>
    <lineage>
        <taxon>Eukaryota</taxon>
        <taxon>Metazoa</taxon>
        <taxon>Ecdysozoa</taxon>
        <taxon>Arthropoda</taxon>
        <taxon>Chelicerata</taxon>
        <taxon>Arachnida</taxon>
        <taxon>Araneae</taxon>
        <taxon>Araneomorphae</taxon>
        <taxon>Entelegynae</taxon>
        <taxon>Araneoidea</taxon>
        <taxon>Nephilidae</taxon>
        <taxon>Trichonephila</taxon>
        <taxon>Trichonephila inaurata</taxon>
    </lineage>
</organism>
<reference evidence="1" key="1">
    <citation type="submission" date="2020-08" db="EMBL/GenBank/DDBJ databases">
        <title>Multicomponent nature underlies the extraordinary mechanical properties of spider dragline silk.</title>
        <authorList>
            <person name="Kono N."/>
            <person name="Nakamura H."/>
            <person name="Mori M."/>
            <person name="Yoshida Y."/>
            <person name="Ohtoshi R."/>
            <person name="Malay A.D."/>
            <person name="Moran D.A.P."/>
            <person name="Tomita M."/>
            <person name="Numata K."/>
            <person name="Arakawa K."/>
        </authorList>
    </citation>
    <scope>NUCLEOTIDE SEQUENCE</scope>
</reference>
<evidence type="ECO:0000313" key="1">
    <source>
        <dbReference type="EMBL" id="GFY44193.1"/>
    </source>
</evidence>
<protein>
    <submittedName>
        <fullName evidence="1">Uncharacterized protein</fullName>
    </submittedName>
</protein>
<name>A0A8X7BV21_9ARAC</name>
<sequence length="79" mass="9541">MYPLMRAIKMDCLNWDYVKLERSKYEEDFTSQFDRKKRHLEDPHVTERKIGTRRGRNFIRTGCRLRIATISYGSNVGER</sequence>
<dbReference type="AlphaFoldDB" id="A0A8X7BV21"/>
<dbReference type="EMBL" id="BMAV01004097">
    <property type="protein sequence ID" value="GFY44193.1"/>
    <property type="molecule type" value="Genomic_DNA"/>
</dbReference>
<comment type="caution">
    <text evidence="1">The sequence shown here is derived from an EMBL/GenBank/DDBJ whole genome shotgun (WGS) entry which is preliminary data.</text>
</comment>
<evidence type="ECO:0000313" key="2">
    <source>
        <dbReference type="Proteomes" id="UP000886998"/>
    </source>
</evidence>
<dbReference type="Proteomes" id="UP000886998">
    <property type="component" value="Unassembled WGS sequence"/>
</dbReference>